<gene>
    <name evidence="1" type="ORF">COU47_00770</name>
</gene>
<proteinExistence type="predicted"/>
<sequence length="331" mass="39073">MDNRFEQLKEFLLISAKSQNISNFWGNQIEGYKIDATKKDWVRLAERRVEGREKHSFGFRKGKISFLDYARFASLKVFAKLARLQFSLLGEGYHEHARALYFLWRRGLYPEYKDFLASFDVESAMSQARYFWYMKVLKRKQQQLFPHGMRSVLEIGAGAGGFALFCIKEFPIERYVIVDLPEMLGHAAFQFIKYTDWDIVYPHQIKNFDATRTVYLLTPEQAGMLPDSFFDASFNFWSFSEMRQSDIRKYIEHIYRAGKAHSVFYNVNYILAVREKNGDISHNNPLFFPYRPDDNVVIYSIDEFHHETRSVFGLRNPTLAMMRLAIINPEK</sequence>
<evidence type="ECO:0008006" key="3">
    <source>
        <dbReference type="Google" id="ProtNLM"/>
    </source>
</evidence>
<accession>A0A2H0TEI1</accession>
<comment type="caution">
    <text evidence="1">The sequence shown here is derived from an EMBL/GenBank/DDBJ whole genome shotgun (WGS) entry which is preliminary data.</text>
</comment>
<dbReference type="Proteomes" id="UP000231503">
    <property type="component" value="Unassembled WGS sequence"/>
</dbReference>
<dbReference type="EMBL" id="PFCO01000001">
    <property type="protein sequence ID" value="PIR69950.1"/>
    <property type="molecule type" value="Genomic_DNA"/>
</dbReference>
<protein>
    <recommendedName>
        <fullName evidence="3">Sugar O-methyltransferase</fullName>
    </recommendedName>
</protein>
<evidence type="ECO:0000313" key="2">
    <source>
        <dbReference type="Proteomes" id="UP000231503"/>
    </source>
</evidence>
<dbReference type="InterPro" id="IPR030807">
    <property type="entry name" value="Methyltran_NanM"/>
</dbReference>
<evidence type="ECO:0000313" key="1">
    <source>
        <dbReference type="EMBL" id="PIR69950.1"/>
    </source>
</evidence>
<dbReference type="NCBIfam" id="TIGR04371">
    <property type="entry name" value="methyltran_NanM"/>
    <property type="match status" value="1"/>
</dbReference>
<dbReference type="AlphaFoldDB" id="A0A2H0TEI1"/>
<organism evidence="1 2">
    <name type="scientific">Candidatus Niyogibacteria bacterium CG10_big_fil_rev_8_21_14_0_10_46_36</name>
    <dbReference type="NCBI Taxonomy" id="1974726"/>
    <lineage>
        <taxon>Bacteria</taxon>
        <taxon>Candidatus Niyogiibacteriota</taxon>
    </lineage>
</organism>
<dbReference type="SUPFAM" id="SSF53335">
    <property type="entry name" value="S-adenosyl-L-methionine-dependent methyltransferases"/>
    <property type="match status" value="1"/>
</dbReference>
<dbReference type="Gene3D" id="3.40.50.150">
    <property type="entry name" value="Vaccinia Virus protein VP39"/>
    <property type="match status" value="1"/>
</dbReference>
<name>A0A2H0TEI1_9BACT</name>
<reference evidence="2" key="1">
    <citation type="submission" date="2017-09" db="EMBL/GenBank/DDBJ databases">
        <title>Depth-based differentiation of microbial function through sediment-hosted aquifers and enrichment of novel symbionts in the deep terrestrial subsurface.</title>
        <authorList>
            <person name="Probst A.J."/>
            <person name="Ladd B."/>
            <person name="Jarett J.K."/>
            <person name="Geller-Mcgrath D.E."/>
            <person name="Sieber C.M.K."/>
            <person name="Emerson J.B."/>
            <person name="Anantharaman K."/>
            <person name="Thomas B.C."/>
            <person name="Malmstrom R."/>
            <person name="Stieglmeier M."/>
            <person name="Klingl A."/>
            <person name="Woyke T."/>
            <person name="Ryan C.M."/>
            <person name="Banfield J.F."/>
        </authorList>
    </citation>
    <scope>NUCLEOTIDE SEQUENCE [LARGE SCALE GENOMIC DNA]</scope>
</reference>
<dbReference type="InterPro" id="IPR029063">
    <property type="entry name" value="SAM-dependent_MTases_sf"/>
</dbReference>